<dbReference type="Pfam" id="PF01965">
    <property type="entry name" value="DJ-1_PfpI"/>
    <property type="match status" value="1"/>
</dbReference>
<dbReference type="OrthoDB" id="9800516at2"/>
<dbReference type="PANTHER" id="PTHR48094">
    <property type="entry name" value="PROTEIN/NUCLEIC ACID DEGLYCASE DJ-1-RELATED"/>
    <property type="match status" value="1"/>
</dbReference>
<protein>
    <submittedName>
        <fullName evidence="2">4-methyl-5(B-hydroxyethyl)-thiazole monophosphate biosynthesis</fullName>
    </submittedName>
</protein>
<dbReference type="InterPro" id="IPR002818">
    <property type="entry name" value="DJ-1/PfpI"/>
</dbReference>
<keyword evidence="3" id="KW-1185">Reference proteome</keyword>
<evidence type="ECO:0000313" key="3">
    <source>
        <dbReference type="Proteomes" id="UP000198619"/>
    </source>
</evidence>
<evidence type="ECO:0000259" key="1">
    <source>
        <dbReference type="Pfam" id="PF01965"/>
    </source>
</evidence>
<accession>A0A1I0ZBY1</accession>
<reference evidence="2 3" key="1">
    <citation type="submission" date="2016-10" db="EMBL/GenBank/DDBJ databases">
        <authorList>
            <person name="de Groot N.N."/>
        </authorList>
    </citation>
    <scope>NUCLEOTIDE SEQUENCE [LARGE SCALE GENOMIC DNA]</scope>
    <source>
        <strain evidence="2 3">DSM 12271</strain>
    </source>
</reference>
<dbReference type="RefSeq" id="WP_090041792.1">
    <property type="nucleotide sequence ID" value="NZ_FOKI01000019.1"/>
</dbReference>
<gene>
    <name evidence="2" type="ORF">SAMN04488528_101940</name>
</gene>
<dbReference type="EMBL" id="FOKI01000019">
    <property type="protein sequence ID" value="SFB23031.1"/>
    <property type="molecule type" value="Genomic_DNA"/>
</dbReference>
<organism evidence="2 3">
    <name type="scientific">Clostridium frigidicarnis</name>
    <dbReference type="NCBI Taxonomy" id="84698"/>
    <lineage>
        <taxon>Bacteria</taxon>
        <taxon>Bacillati</taxon>
        <taxon>Bacillota</taxon>
        <taxon>Clostridia</taxon>
        <taxon>Eubacteriales</taxon>
        <taxon>Clostridiaceae</taxon>
        <taxon>Clostridium</taxon>
    </lineage>
</organism>
<dbReference type="InterPro" id="IPR006287">
    <property type="entry name" value="DJ-1"/>
</dbReference>
<dbReference type="AlphaFoldDB" id="A0A1I0ZBY1"/>
<dbReference type="PANTHER" id="PTHR48094:SF12">
    <property type="entry name" value="PARKINSON DISEASE PROTEIN 7 HOMOLOG"/>
    <property type="match status" value="1"/>
</dbReference>
<feature type="domain" description="DJ-1/PfpI" evidence="1">
    <location>
        <begin position="2"/>
        <end position="163"/>
    </location>
</feature>
<proteinExistence type="predicted"/>
<dbReference type="CDD" id="cd03135">
    <property type="entry name" value="GATase1_DJ-1"/>
    <property type="match status" value="1"/>
</dbReference>
<dbReference type="GO" id="GO:0005737">
    <property type="term" value="C:cytoplasm"/>
    <property type="evidence" value="ECO:0007669"/>
    <property type="project" value="TreeGrafter"/>
</dbReference>
<name>A0A1I0ZBY1_9CLOT</name>
<sequence>MKKLMVVLAPGFEEVEALSVVDVLRRANVTCDMISIAGEYVTGSHNIIIKTDFPIDTINEDNYYGLVLPGGMPGAENLKNNAPVIDIIKKFFREEKLICAICAAPMVLGEADVVKDKDITCYPGFEQYLNGANIKNELVVTSGNIITGKGPAAAFDFAFAILESLGLKDEVENLKSSMMF</sequence>
<dbReference type="Gene3D" id="3.40.50.880">
    <property type="match status" value="1"/>
</dbReference>
<dbReference type="InterPro" id="IPR050325">
    <property type="entry name" value="Prot/Nucl_acid_deglycase"/>
</dbReference>
<dbReference type="Proteomes" id="UP000198619">
    <property type="component" value="Unassembled WGS sequence"/>
</dbReference>
<dbReference type="InterPro" id="IPR029062">
    <property type="entry name" value="Class_I_gatase-like"/>
</dbReference>
<dbReference type="STRING" id="84698.SAMN04488528_101940"/>
<dbReference type="SUPFAM" id="SSF52317">
    <property type="entry name" value="Class I glutamine amidotransferase-like"/>
    <property type="match status" value="1"/>
</dbReference>
<evidence type="ECO:0000313" key="2">
    <source>
        <dbReference type="EMBL" id="SFB23031.1"/>
    </source>
</evidence>
<dbReference type="NCBIfam" id="TIGR01383">
    <property type="entry name" value="not_thiJ"/>
    <property type="match status" value="1"/>
</dbReference>